<reference evidence="1" key="3">
    <citation type="submission" date="2022-06" db="EMBL/GenBank/DDBJ databases">
        <title>Genomic Encyclopedia of Type Strains, Phase III (KMG-III): the genomes of soil and plant-associated and newly described type strains.</title>
        <authorList>
            <person name="Whitman W."/>
        </authorList>
    </citation>
    <scope>NUCLEOTIDE SEQUENCE</scope>
    <source>
        <strain evidence="1">CPCC 202695</strain>
    </source>
</reference>
<dbReference type="Proteomes" id="UP000893823">
    <property type="component" value="Unassembled WGS sequence"/>
</dbReference>
<evidence type="ECO:0000313" key="3">
    <source>
        <dbReference type="Proteomes" id="UP000199482"/>
    </source>
</evidence>
<evidence type="ECO:0000313" key="1">
    <source>
        <dbReference type="EMBL" id="MCP2366265.1"/>
    </source>
</evidence>
<keyword evidence="4" id="KW-1185">Reference proteome</keyword>
<gene>
    <name evidence="1" type="ORF">BCL57_000407</name>
    <name evidence="2" type="ORF">SAMN04489721_2333</name>
</gene>
<protein>
    <submittedName>
        <fullName evidence="2">Uncharacterized protein</fullName>
    </submittedName>
</protein>
<evidence type="ECO:0000313" key="4">
    <source>
        <dbReference type="Proteomes" id="UP000893823"/>
    </source>
</evidence>
<dbReference type="EMBL" id="LT629755">
    <property type="protein sequence ID" value="SDT00946.1"/>
    <property type="molecule type" value="Genomic_DNA"/>
</dbReference>
<organism evidence="2 3">
    <name type="scientific">Agromyces flavus</name>
    <dbReference type="NCBI Taxonomy" id="589382"/>
    <lineage>
        <taxon>Bacteria</taxon>
        <taxon>Bacillati</taxon>
        <taxon>Actinomycetota</taxon>
        <taxon>Actinomycetes</taxon>
        <taxon>Micrococcales</taxon>
        <taxon>Microbacteriaceae</taxon>
        <taxon>Agromyces</taxon>
    </lineage>
</organism>
<name>A0A1H1WX57_9MICO</name>
<dbReference type="STRING" id="589382.SAMN04489721_2333"/>
<dbReference type="RefSeq" id="WP_157674990.1">
    <property type="nucleotide sequence ID" value="NZ_BMDN01000001.1"/>
</dbReference>
<sequence>MYVASAEQISGWRADAGAAPSAVAVLPITAVAPGLPVEELVAEVQRLIERAGGSR</sequence>
<proteinExistence type="predicted"/>
<dbReference type="AlphaFoldDB" id="A0A1H1WX57"/>
<reference evidence="2" key="2">
    <citation type="submission" date="2016-10" db="EMBL/GenBank/DDBJ databases">
        <authorList>
            <person name="de Groot N.N."/>
        </authorList>
    </citation>
    <scope>NUCLEOTIDE SEQUENCE [LARGE SCALE GENOMIC DNA]</scope>
    <source>
        <strain evidence="2">CPCC 202695</strain>
    </source>
</reference>
<dbReference type="Proteomes" id="UP000199482">
    <property type="component" value="Chromosome I"/>
</dbReference>
<accession>A0A1H1WX57</accession>
<evidence type="ECO:0000313" key="2">
    <source>
        <dbReference type="EMBL" id="SDT00946.1"/>
    </source>
</evidence>
<dbReference type="EMBL" id="SODL02000001">
    <property type="protein sequence ID" value="MCP2366265.1"/>
    <property type="molecule type" value="Genomic_DNA"/>
</dbReference>
<reference evidence="3" key="1">
    <citation type="submission" date="2016-10" db="EMBL/GenBank/DDBJ databases">
        <authorList>
            <person name="Varghese N."/>
            <person name="Submissions S."/>
        </authorList>
    </citation>
    <scope>NUCLEOTIDE SEQUENCE [LARGE SCALE GENOMIC DNA]</scope>
    <source>
        <strain evidence="3">CPCC 202695</strain>
    </source>
</reference>